<evidence type="ECO:0000313" key="9">
    <source>
        <dbReference type="EMBL" id="GGB49221.1"/>
    </source>
</evidence>
<name>A0ABQ1ITM4_9GAMM</name>
<keyword evidence="10" id="KW-1185">Reference proteome</keyword>
<evidence type="ECO:0000256" key="7">
    <source>
        <dbReference type="SAM" id="Phobius"/>
    </source>
</evidence>
<keyword evidence="4 7" id="KW-0812">Transmembrane</keyword>
<feature type="domain" description="Mce/MlaD" evidence="8">
    <location>
        <begin position="751"/>
        <end position="831"/>
    </location>
</feature>
<proteinExistence type="predicted"/>
<dbReference type="PANTHER" id="PTHR30462:SF0">
    <property type="entry name" value="INTERMEMBRANE TRANSPORT PROTEIN YEBT"/>
    <property type="match status" value="1"/>
</dbReference>
<comment type="subcellular location">
    <subcellularLocation>
        <location evidence="1">Cell inner membrane</location>
    </subcellularLocation>
</comment>
<dbReference type="InterPro" id="IPR003399">
    <property type="entry name" value="Mce/MlaD"/>
</dbReference>
<comment type="caution">
    <text evidence="9">The sequence shown here is derived from an EMBL/GenBank/DDBJ whole genome shotgun (WGS) entry which is preliminary data.</text>
</comment>
<dbReference type="InterPro" id="IPR051800">
    <property type="entry name" value="PqiA-PqiB_transport"/>
</dbReference>
<evidence type="ECO:0000259" key="8">
    <source>
        <dbReference type="Pfam" id="PF02470"/>
    </source>
</evidence>
<protein>
    <submittedName>
        <fullName evidence="9">Multivalent adhesion molecule 7</fullName>
    </submittedName>
</protein>
<keyword evidence="3" id="KW-0997">Cell inner membrane</keyword>
<evidence type="ECO:0000256" key="5">
    <source>
        <dbReference type="ARBA" id="ARBA00022989"/>
    </source>
</evidence>
<gene>
    <name evidence="9" type="ORF">GCM10011607_07010</name>
</gene>
<organism evidence="9 10">
    <name type="scientific">Shewanella inventionis</name>
    <dbReference type="NCBI Taxonomy" id="1738770"/>
    <lineage>
        <taxon>Bacteria</taxon>
        <taxon>Pseudomonadati</taxon>
        <taxon>Pseudomonadota</taxon>
        <taxon>Gammaproteobacteria</taxon>
        <taxon>Alteromonadales</taxon>
        <taxon>Shewanellaceae</taxon>
        <taxon>Shewanella</taxon>
    </lineage>
</organism>
<feature type="domain" description="Mce/MlaD" evidence="8">
    <location>
        <begin position="158"/>
        <end position="214"/>
    </location>
</feature>
<feature type="domain" description="Mce/MlaD" evidence="8">
    <location>
        <begin position="41"/>
        <end position="132"/>
    </location>
</feature>
<feature type="domain" description="Mce/MlaD" evidence="8">
    <location>
        <begin position="274"/>
        <end position="362"/>
    </location>
</feature>
<evidence type="ECO:0000313" key="10">
    <source>
        <dbReference type="Proteomes" id="UP000617555"/>
    </source>
</evidence>
<evidence type="ECO:0000256" key="3">
    <source>
        <dbReference type="ARBA" id="ARBA00022519"/>
    </source>
</evidence>
<keyword evidence="5 7" id="KW-1133">Transmembrane helix</keyword>
<feature type="domain" description="Mce/MlaD" evidence="8">
    <location>
        <begin position="635"/>
        <end position="724"/>
    </location>
</feature>
<evidence type="ECO:0000256" key="4">
    <source>
        <dbReference type="ARBA" id="ARBA00022692"/>
    </source>
</evidence>
<reference evidence="10" key="1">
    <citation type="journal article" date="2019" name="Int. J. Syst. Evol. Microbiol.">
        <title>The Global Catalogue of Microorganisms (GCM) 10K type strain sequencing project: providing services to taxonomists for standard genome sequencing and annotation.</title>
        <authorList>
            <consortium name="The Broad Institute Genomics Platform"/>
            <consortium name="The Broad Institute Genome Sequencing Center for Infectious Disease"/>
            <person name="Wu L."/>
            <person name="Ma J."/>
        </authorList>
    </citation>
    <scope>NUCLEOTIDE SEQUENCE [LARGE SCALE GENOMIC DNA]</scope>
    <source>
        <strain evidence="10">CGMCC 1.15339</strain>
    </source>
</reference>
<accession>A0ABQ1ITM4</accession>
<sequence>MTQIESPKVVKKKLFSPIWLLPVVALILGAWLGVKSIKESGIEIVIHFPSAAGIDIGKTLVKYQGLTVGKVSDIGIDDDLKGVNVKVVMDYRADPFLNKNTLFWLVKPKASITGVEGLDTLFSGNYIAIQPGDGRSATEFEAQREAPAILPGSEGIMVELKSPKLGSIDVGSPVFFRQVPVGSVVSYRLDGNKQIIISAFVQEQYTHLVHKDSRFWNVSGLKIDASFSGIKVNTESIASILAGGISFDNGSETEKAQNGDTYTLFQDEQTAIGGITFTLSTDSAEDISEGTSIVYRGITVGNIDKKQLNEQTVLLSARVEHQYKNLITPDSRFWLSGAELSLKTIKNVGRLITGSVINVLPGTQAPAEQMQFELAKQAPDLLNDAKLILNLVADSHSGISNGAQVRYKQLPIGQVLSVNLSDDFAHVEYQIEILPEFKNLVTEGSFFVPESALSIDASLDGVQVATRDLTTMLEGAISLVPAKNKTLVQSNSTLLLHESIAVAKSLSAQQQMMTLQLNSIDGADLVEGSPIYYKKMQIGAVSKVNWQADTDRFLIAINIDKKFKPLIKPNTLFWRNSAVKIKADLSGVDIDVSPLKGAINGGITLGHLDGKTNSEAQADLMLYDSEELALMQAKVIELTLPVSAKVAAKTAIRYQGHQIGEISQVKLEPTLTSLKAKAYLYGAYAEHFSRADSEYFIVDAQISLAGISAPETLLTGPYIGVIPGKNNNTSKQFVAQLHARLDANIAANALRFQLTSKQLGSLKVGTPLFFRGINIGQIDGYRLADSGVDITLFAHVEPEYAHLVNTSSQFWNASGIKIDVGLFSGAKVETQSLETILAGGIAIATRDVTNEANTLSENDRIILHDKMAEEWAQWQPEQTK</sequence>
<keyword evidence="2" id="KW-1003">Cell membrane</keyword>
<feature type="transmembrane region" description="Helical" evidence="7">
    <location>
        <begin position="14"/>
        <end position="34"/>
    </location>
</feature>
<evidence type="ECO:0000256" key="2">
    <source>
        <dbReference type="ARBA" id="ARBA00022475"/>
    </source>
</evidence>
<evidence type="ECO:0000256" key="6">
    <source>
        <dbReference type="ARBA" id="ARBA00023136"/>
    </source>
</evidence>
<dbReference type="RefSeq" id="WP_188736993.1">
    <property type="nucleotide sequence ID" value="NZ_BMII01000004.1"/>
</dbReference>
<feature type="domain" description="Mce/MlaD" evidence="8">
    <location>
        <begin position="390"/>
        <end position="445"/>
    </location>
</feature>
<dbReference type="Proteomes" id="UP000617555">
    <property type="component" value="Unassembled WGS sequence"/>
</dbReference>
<keyword evidence="6 7" id="KW-0472">Membrane</keyword>
<evidence type="ECO:0000256" key="1">
    <source>
        <dbReference type="ARBA" id="ARBA00004533"/>
    </source>
</evidence>
<dbReference type="PANTHER" id="PTHR30462">
    <property type="entry name" value="INTERMEMBRANE TRANSPORT PROTEIN PQIB-RELATED"/>
    <property type="match status" value="1"/>
</dbReference>
<dbReference type="EMBL" id="BMII01000004">
    <property type="protein sequence ID" value="GGB49221.1"/>
    <property type="molecule type" value="Genomic_DNA"/>
</dbReference>
<dbReference type="Pfam" id="PF02470">
    <property type="entry name" value="MlaD"/>
    <property type="match status" value="6"/>
</dbReference>